<dbReference type="RefSeq" id="WP_268059843.1">
    <property type="nucleotide sequence ID" value="NZ_JAPQFJ010000002.1"/>
</dbReference>
<sequence length="60" mass="6797">MESNLKNIRLENGAKIEEIAELLNISVDEYINKEDGVISLTNGEKKLLSEYYGTTKESFT</sequence>
<evidence type="ECO:0000313" key="2">
    <source>
        <dbReference type="EMBL" id="MCY6957466.1"/>
    </source>
</evidence>
<evidence type="ECO:0000259" key="1">
    <source>
        <dbReference type="PROSITE" id="PS50943"/>
    </source>
</evidence>
<gene>
    <name evidence="2" type="ORF">OW729_02470</name>
</gene>
<dbReference type="InterPro" id="IPR001387">
    <property type="entry name" value="Cro/C1-type_HTH"/>
</dbReference>
<dbReference type="SUPFAM" id="SSF47413">
    <property type="entry name" value="lambda repressor-like DNA-binding domains"/>
    <property type="match status" value="1"/>
</dbReference>
<name>A0ABT4D8C3_9CLOT</name>
<protein>
    <recommendedName>
        <fullName evidence="1">HTH cro/C1-type domain-containing protein</fullName>
    </recommendedName>
</protein>
<dbReference type="InterPro" id="IPR010982">
    <property type="entry name" value="Lambda_DNA-bd_dom_sf"/>
</dbReference>
<dbReference type="EMBL" id="JAPQFJ010000002">
    <property type="protein sequence ID" value="MCY6957466.1"/>
    <property type="molecule type" value="Genomic_DNA"/>
</dbReference>
<accession>A0ABT4D8C3</accession>
<evidence type="ECO:0000313" key="3">
    <source>
        <dbReference type="Proteomes" id="UP001144612"/>
    </source>
</evidence>
<proteinExistence type="predicted"/>
<keyword evidence="3" id="KW-1185">Reference proteome</keyword>
<dbReference type="PROSITE" id="PS50943">
    <property type="entry name" value="HTH_CROC1"/>
    <property type="match status" value="1"/>
</dbReference>
<comment type="caution">
    <text evidence="2">The sequence shown here is derived from an EMBL/GenBank/DDBJ whole genome shotgun (WGS) entry which is preliminary data.</text>
</comment>
<organism evidence="2 3">
    <name type="scientific">Clostridium brassicae</name>
    <dbReference type="NCBI Taxonomy" id="2999072"/>
    <lineage>
        <taxon>Bacteria</taxon>
        <taxon>Bacillati</taxon>
        <taxon>Bacillota</taxon>
        <taxon>Clostridia</taxon>
        <taxon>Eubacteriales</taxon>
        <taxon>Clostridiaceae</taxon>
        <taxon>Clostridium</taxon>
    </lineage>
</organism>
<dbReference type="Proteomes" id="UP001144612">
    <property type="component" value="Unassembled WGS sequence"/>
</dbReference>
<feature type="domain" description="HTH cro/C1-type" evidence="1">
    <location>
        <begin position="5"/>
        <end position="59"/>
    </location>
</feature>
<reference evidence="2" key="1">
    <citation type="submission" date="2022-12" db="EMBL/GenBank/DDBJ databases">
        <title>Clostridium sp. nov., isolated from industrial wastewater.</title>
        <authorList>
            <person name="Jiayan W."/>
        </authorList>
    </citation>
    <scope>NUCLEOTIDE SEQUENCE</scope>
    <source>
        <strain evidence="2">ZC22-4</strain>
    </source>
</reference>